<dbReference type="GO" id="GO:0007165">
    <property type="term" value="P:signal transduction"/>
    <property type="evidence" value="ECO:0007669"/>
    <property type="project" value="InterPro"/>
</dbReference>
<feature type="binding site" evidence="5">
    <location>
        <position position="708"/>
    </location>
    <ligand>
        <name>Zn(2+)</name>
        <dbReference type="ChEBI" id="CHEBI:29105"/>
        <label>1</label>
    </ligand>
</feature>
<dbReference type="STRING" id="109895.A0A507E6R5"/>
<feature type="binding site" evidence="4">
    <location>
        <begin position="669"/>
        <end position="673"/>
    </location>
    <ligand>
        <name>AMP</name>
        <dbReference type="ChEBI" id="CHEBI:456215"/>
    </ligand>
</feature>
<dbReference type="EMBL" id="QEAQ01000029">
    <property type="protein sequence ID" value="TPX59077.1"/>
    <property type="molecule type" value="Genomic_DNA"/>
</dbReference>
<evidence type="ECO:0000313" key="10">
    <source>
        <dbReference type="EMBL" id="TPX59077.1"/>
    </source>
</evidence>
<comment type="caution">
    <text evidence="10">The sequence shown here is derived from an EMBL/GenBank/DDBJ whole genome shotgun (WGS) entry which is preliminary data.</text>
</comment>
<feature type="transmembrane region" description="Helical" evidence="8">
    <location>
        <begin position="159"/>
        <end position="180"/>
    </location>
</feature>
<feature type="region of interest" description="Disordered" evidence="7">
    <location>
        <begin position="420"/>
        <end position="445"/>
    </location>
</feature>
<evidence type="ECO:0000256" key="1">
    <source>
        <dbReference type="ARBA" id="ARBA00022723"/>
    </source>
</evidence>
<dbReference type="Gene3D" id="1.10.1300.10">
    <property type="entry name" value="3'5'-cyclic nucleotide phosphodiesterase, catalytic domain"/>
    <property type="match status" value="1"/>
</dbReference>
<name>A0A507E6R5_9FUNG</name>
<evidence type="ECO:0000256" key="2">
    <source>
        <dbReference type="ARBA" id="ARBA00022801"/>
    </source>
</evidence>
<dbReference type="GO" id="GO:0046872">
    <property type="term" value="F:metal ion binding"/>
    <property type="evidence" value="ECO:0007669"/>
    <property type="project" value="UniProtKB-KW"/>
</dbReference>
<dbReference type="InterPro" id="IPR023088">
    <property type="entry name" value="PDEase"/>
</dbReference>
<dbReference type="SUPFAM" id="SSF109604">
    <property type="entry name" value="HD-domain/PDEase-like"/>
    <property type="match status" value="1"/>
</dbReference>
<evidence type="ECO:0000256" key="5">
    <source>
        <dbReference type="PIRSR" id="PIRSR623088-3"/>
    </source>
</evidence>
<reference evidence="10 11" key="1">
    <citation type="journal article" date="2019" name="Sci. Rep.">
        <title>Comparative genomics of chytrid fungi reveal insights into the obligate biotrophic and pathogenic lifestyle of Synchytrium endobioticum.</title>
        <authorList>
            <person name="van de Vossenberg B.T.L.H."/>
            <person name="Warris S."/>
            <person name="Nguyen H.D.T."/>
            <person name="van Gent-Pelzer M.P.E."/>
            <person name="Joly D.L."/>
            <person name="van de Geest H.C."/>
            <person name="Bonants P.J.M."/>
            <person name="Smith D.S."/>
            <person name="Levesque C.A."/>
            <person name="van der Lee T.A.J."/>
        </authorList>
    </citation>
    <scope>NUCLEOTIDE SEQUENCE [LARGE SCALE GENOMIC DNA]</scope>
    <source>
        <strain evidence="10 11">CBS 809.83</strain>
    </source>
</reference>
<feature type="region of interest" description="Disordered" evidence="7">
    <location>
        <begin position="519"/>
        <end position="562"/>
    </location>
</feature>
<feature type="compositionally biased region" description="Pro residues" evidence="7">
    <location>
        <begin position="490"/>
        <end position="499"/>
    </location>
</feature>
<dbReference type="PANTHER" id="PTHR11347">
    <property type="entry name" value="CYCLIC NUCLEOTIDE PHOSPHODIESTERASE"/>
    <property type="match status" value="1"/>
</dbReference>
<dbReference type="PRINTS" id="PR00387">
    <property type="entry name" value="PDIESTERASE1"/>
</dbReference>
<feature type="transmembrane region" description="Helical" evidence="8">
    <location>
        <begin position="192"/>
        <end position="211"/>
    </location>
</feature>
<keyword evidence="11" id="KW-1185">Reference proteome</keyword>
<feature type="region of interest" description="Disordered" evidence="7">
    <location>
        <begin position="572"/>
        <end position="591"/>
    </location>
</feature>
<evidence type="ECO:0000256" key="8">
    <source>
        <dbReference type="SAM" id="Phobius"/>
    </source>
</evidence>
<gene>
    <name evidence="10" type="ORF">PhCBS80983_g02741</name>
</gene>
<keyword evidence="8" id="KW-1133">Transmembrane helix</keyword>
<protein>
    <recommendedName>
        <fullName evidence="6">Phosphodiesterase</fullName>
        <ecNumber evidence="6">3.1.4.-</ecNumber>
    </recommendedName>
</protein>
<dbReference type="Pfam" id="PF00233">
    <property type="entry name" value="PDEase_I"/>
    <property type="match status" value="1"/>
</dbReference>
<feature type="binding site" evidence="4">
    <location>
        <position position="708"/>
    </location>
    <ligand>
        <name>AMP</name>
        <dbReference type="ChEBI" id="CHEBI:456215"/>
    </ligand>
</feature>
<dbReference type="CDD" id="cd00077">
    <property type="entry name" value="HDc"/>
    <property type="match status" value="1"/>
</dbReference>
<feature type="binding site" evidence="5">
    <location>
        <position position="707"/>
    </location>
    <ligand>
        <name>Zn(2+)</name>
        <dbReference type="ChEBI" id="CHEBI:29105"/>
        <label>1</label>
    </ligand>
</feature>
<feature type="active site" description="Proton donor" evidence="3">
    <location>
        <position position="669"/>
    </location>
</feature>
<proteinExistence type="inferred from homology"/>
<dbReference type="InterPro" id="IPR003607">
    <property type="entry name" value="HD/PDEase_dom"/>
</dbReference>
<dbReference type="InterPro" id="IPR002073">
    <property type="entry name" value="PDEase_catalytic_dom"/>
</dbReference>
<comment type="similarity">
    <text evidence="6">Belongs to the cyclic nucleotide phosphodiesterase family.</text>
</comment>
<feature type="binding site" evidence="4">
    <location>
        <position position="872"/>
    </location>
    <ligand>
        <name>AMP</name>
        <dbReference type="ChEBI" id="CHEBI:456215"/>
    </ligand>
</feature>
<keyword evidence="1 5" id="KW-0479">Metal-binding</keyword>
<feature type="compositionally biased region" description="Low complexity" evidence="7">
    <location>
        <begin position="545"/>
        <end position="560"/>
    </location>
</feature>
<evidence type="ECO:0000256" key="4">
    <source>
        <dbReference type="PIRSR" id="PIRSR623088-2"/>
    </source>
</evidence>
<evidence type="ECO:0000259" key="9">
    <source>
        <dbReference type="PROSITE" id="PS51845"/>
    </source>
</evidence>
<keyword evidence="8" id="KW-0812">Transmembrane</keyword>
<feature type="binding site" evidence="5">
    <location>
        <position position="673"/>
    </location>
    <ligand>
        <name>Zn(2+)</name>
        <dbReference type="ChEBI" id="CHEBI:29105"/>
        <label>1</label>
    </ligand>
</feature>
<evidence type="ECO:0000256" key="7">
    <source>
        <dbReference type="SAM" id="MobiDB-lite"/>
    </source>
</evidence>
<evidence type="ECO:0000313" key="11">
    <source>
        <dbReference type="Proteomes" id="UP000318582"/>
    </source>
</evidence>
<feature type="transmembrane region" description="Helical" evidence="8">
    <location>
        <begin position="277"/>
        <end position="295"/>
    </location>
</feature>
<keyword evidence="8" id="KW-0472">Membrane</keyword>
<evidence type="ECO:0000256" key="3">
    <source>
        <dbReference type="PIRSR" id="PIRSR623088-1"/>
    </source>
</evidence>
<feature type="region of interest" description="Disordered" evidence="7">
    <location>
        <begin position="486"/>
        <end position="506"/>
    </location>
</feature>
<organism evidence="10 11">
    <name type="scientific">Powellomyces hirtus</name>
    <dbReference type="NCBI Taxonomy" id="109895"/>
    <lineage>
        <taxon>Eukaryota</taxon>
        <taxon>Fungi</taxon>
        <taxon>Fungi incertae sedis</taxon>
        <taxon>Chytridiomycota</taxon>
        <taxon>Chytridiomycota incertae sedis</taxon>
        <taxon>Chytridiomycetes</taxon>
        <taxon>Spizellomycetales</taxon>
        <taxon>Powellomycetaceae</taxon>
        <taxon>Powellomyces</taxon>
    </lineage>
</organism>
<evidence type="ECO:0000256" key="6">
    <source>
        <dbReference type="RuleBase" id="RU363067"/>
    </source>
</evidence>
<comment type="cofactor">
    <cofactor evidence="6">
        <name>a divalent metal cation</name>
        <dbReference type="ChEBI" id="CHEBI:60240"/>
    </cofactor>
    <text evidence="6">Binds 2 divalent metal cations per subunit. Site 1 may preferentially bind zinc ions, while site 2 has a preference for magnesium and/or manganese ions.</text>
</comment>
<dbReference type="Proteomes" id="UP000318582">
    <property type="component" value="Unassembled WGS sequence"/>
</dbReference>
<feature type="transmembrane region" description="Helical" evidence="8">
    <location>
        <begin position="108"/>
        <end position="129"/>
    </location>
</feature>
<dbReference type="InterPro" id="IPR036971">
    <property type="entry name" value="PDEase_catalytic_dom_sf"/>
</dbReference>
<dbReference type="PROSITE" id="PS51845">
    <property type="entry name" value="PDEASE_I_2"/>
    <property type="match status" value="1"/>
</dbReference>
<dbReference type="PROSITE" id="PS00126">
    <property type="entry name" value="PDEASE_I_1"/>
    <property type="match status" value="1"/>
</dbReference>
<feature type="domain" description="PDEase" evidence="9">
    <location>
        <begin position="593"/>
        <end position="914"/>
    </location>
</feature>
<dbReference type="GO" id="GO:0004114">
    <property type="term" value="F:3',5'-cyclic-nucleotide phosphodiesterase activity"/>
    <property type="evidence" value="ECO:0007669"/>
    <property type="project" value="InterPro"/>
</dbReference>
<dbReference type="SMART" id="SM00471">
    <property type="entry name" value="HDc"/>
    <property type="match status" value="1"/>
</dbReference>
<dbReference type="AlphaFoldDB" id="A0A507E6R5"/>
<feature type="transmembrane region" description="Helical" evidence="8">
    <location>
        <begin position="231"/>
        <end position="256"/>
    </location>
</feature>
<dbReference type="InterPro" id="IPR023174">
    <property type="entry name" value="PDEase_CS"/>
</dbReference>
<keyword evidence="2 6" id="KW-0378">Hydrolase</keyword>
<feature type="binding site" evidence="5">
    <location>
        <position position="821"/>
    </location>
    <ligand>
        <name>Zn(2+)</name>
        <dbReference type="ChEBI" id="CHEBI:29105"/>
        <label>1</label>
    </ligand>
</feature>
<sequence length="953" mass="106731">MASKMNPDDNAGAPAESAKIYATAPLSGGSWENVHRHSLRSVYEAPYDLKTANMFTSGSVFPTDFANHHSTWSTGKRTWWHRLTMQFSSKHHEREYQRWQWGKNRLRWILMTIVLWSWTSALYGSYFVLGFVSQHRGCNTFSQGYCPDEPYDPNKNYNWRADLAFCITGGNIPYMFLLGCYRYIRSDTICRYANYLFVGTIAVGLTINLGVRTLVVDPYGDAWHQGLLNLVAVVSIPIIGMIPCYLAALLCFANLIQMTATNWHRLGTDEYLAAPMVIAYLTVSTVVVIVVTGVLEALERQQFAITVGMTKVNRGLRDRLHGLQKELSSQAADLDTPIEKAIATIKSTMANPSLDRLTFENLQMVHLWLSNTDKLFTPALENQLNEGIAGVDEEQELWLLNLLSNPNRGVRRNLLEKIRAHRSRSSSGPNSGIFRGGGGQSSQQIDHEASEINAIYASINPLPGPSTPSTPILSKFDGDITTKLIEQPSQPLPPRPPILPGIGSPSIERHHAAHLRFNESPASSSHDISPPESPRISVGNRHPHQQSQLSQQQPHQAPPHIVTGRYNNIISTTPAGYKKKEPPRRGPVGLEIPRLEDSNRVKTLLEGIGNWNWSIFELETAMGPRTLSTMALHLMQTSGLVDRLNIPMDKLVRFLRKIESLYHPDVPYHNASHGADVLQAMHCFLNVSNMELRDVELFAAYIAAAVHDLDHPGLNNKFLIESHDAKAILYNDKSVLENHHLATAFTVMMKDETNILETLTNDEAHKFREQVIGMVMATDISEHFTTLALFKNKISASGSFDASANVSDRFALFQMLIKCADVSNLSREWSIYATWLQRVIREFVAQGDMEKKLNLPVSPFMDRDNINIPQSQLGFIDFICQPMIEILTKVTPLPPLLDNLLKNKEQLTHIRDKDVNVRLNKSRLSLASHGTGRGFAGWVSASSSSHGLPDHRP</sequence>
<accession>A0A507E6R5</accession>
<feature type="binding site" evidence="5">
    <location>
        <position position="708"/>
    </location>
    <ligand>
        <name>Zn(2+)</name>
        <dbReference type="ChEBI" id="CHEBI:29105"/>
        <label>2</label>
    </ligand>
</feature>
<dbReference type="EC" id="3.1.4.-" evidence="6"/>
<feature type="binding site" evidence="4">
    <location>
        <position position="821"/>
    </location>
    <ligand>
        <name>AMP</name>
        <dbReference type="ChEBI" id="CHEBI:456215"/>
    </ligand>
</feature>